<organism evidence="2 3">
    <name type="scientific">Lipomyces tetrasporus</name>
    <dbReference type="NCBI Taxonomy" id="54092"/>
    <lineage>
        <taxon>Eukaryota</taxon>
        <taxon>Fungi</taxon>
        <taxon>Dikarya</taxon>
        <taxon>Ascomycota</taxon>
        <taxon>Saccharomycotina</taxon>
        <taxon>Lipomycetes</taxon>
        <taxon>Lipomycetales</taxon>
        <taxon>Lipomycetaceae</taxon>
        <taxon>Lipomyces</taxon>
    </lineage>
</organism>
<evidence type="ECO:0000256" key="1">
    <source>
        <dbReference type="SAM" id="MobiDB-lite"/>
    </source>
</evidence>
<reference evidence="2" key="1">
    <citation type="submission" date="2023-03" db="EMBL/GenBank/DDBJ databases">
        <title>Near-Complete genome sequence of Lipomyces tetrasporous NRRL Y-64009, an oleaginous yeast capable of growing on lignocellulosic hydrolysates.</title>
        <authorList>
            <consortium name="Lawrence Berkeley National Laboratory"/>
            <person name="Jagtap S.S."/>
            <person name="Liu J.-J."/>
            <person name="Walukiewicz H.E."/>
            <person name="Pangilinan J."/>
            <person name="Lipzen A."/>
            <person name="Ahrendt S."/>
            <person name="Koriabine M."/>
            <person name="Cobaugh K."/>
            <person name="Salamov A."/>
            <person name="Yoshinaga Y."/>
            <person name="Ng V."/>
            <person name="Daum C."/>
            <person name="Grigoriev I.V."/>
            <person name="Slininger P.J."/>
            <person name="Dien B.S."/>
            <person name="Jin Y.-S."/>
            <person name="Rao C.V."/>
        </authorList>
    </citation>
    <scope>NUCLEOTIDE SEQUENCE</scope>
    <source>
        <strain evidence="2">NRRL Y-64009</strain>
    </source>
</reference>
<protein>
    <submittedName>
        <fullName evidence="2">Uncharacterized protein</fullName>
    </submittedName>
</protein>
<evidence type="ECO:0000313" key="3">
    <source>
        <dbReference type="Proteomes" id="UP001217417"/>
    </source>
</evidence>
<name>A0AAD7QWR2_9ASCO</name>
<feature type="region of interest" description="Disordered" evidence="1">
    <location>
        <begin position="57"/>
        <end position="81"/>
    </location>
</feature>
<accession>A0AAD7QWR2</accession>
<sequence>MAAFRLPHLMRYCWPYFTRYGGNNFSGVIAFFANHALVQDRRVGGLLHPSGAYQMSGHSFRPNAPPETESTVDTSKAMPNDRNARSAYDKALHLLKTNPPEKRLDIHLPYSQYLKLQESWSKYRSEANIPEDQRYPRLSYNCLEQIATVVTIQRALHEGAAAMLRHEILFSVRQYLSIHRLDETSRIIDTGSTTMRCTYGKYSKSSKEPDSSFVCG</sequence>
<dbReference type="EMBL" id="JARPMG010000002">
    <property type="protein sequence ID" value="KAJ8102738.1"/>
    <property type="molecule type" value="Genomic_DNA"/>
</dbReference>
<gene>
    <name evidence="2" type="ORF">POJ06DRAFT_245511</name>
</gene>
<proteinExistence type="predicted"/>
<dbReference type="Proteomes" id="UP001217417">
    <property type="component" value="Unassembled WGS sequence"/>
</dbReference>
<comment type="caution">
    <text evidence="2">The sequence shown here is derived from an EMBL/GenBank/DDBJ whole genome shotgun (WGS) entry which is preliminary data.</text>
</comment>
<evidence type="ECO:0000313" key="2">
    <source>
        <dbReference type="EMBL" id="KAJ8102738.1"/>
    </source>
</evidence>
<keyword evidence="3" id="KW-1185">Reference proteome</keyword>
<dbReference type="RefSeq" id="XP_056046188.1">
    <property type="nucleotide sequence ID" value="XM_056186658.1"/>
</dbReference>
<dbReference type="AlphaFoldDB" id="A0AAD7QWR2"/>
<dbReference type="GeneID" id="80881824"/>